<feature type="coiled-coil region" evidence="2">
    <location>
        <begin position="106"/>
        <end position="140"/>
    </location>
</feature>
<dbReference type="Pfam" id="PF25967">
    <property type="entry name" value="RND-MFP_C"/>
    <property type="match status" value="1"/>
</dbReference>
<evidence type="ECO:0000313" key="7">
    <source>
        <dbReference type="EMBL" id="MFC0253367.1"/>
    </source>
</evidence>
<gene>
    <name evidence="7" type="ORF">ACFFJK_15820</name>
</gene>
<name>A0ABV6FJ74_9BURK</name>
<evidence type="ECO:0000256" key="4">
    <source>
        <dbReference type="SAM" id="SignalP"/>
    </source>
</evidence>
<dbReference type="InterPro" id="IPR058627">
    <property type="entry name" value="MdtA-like_C"/>
</dbReference>
<sequence>MPTLRRLPPVTLLAAAAVLCIAVAAAVSGRATAKDEKPAAPTPALTVTTGQPSTTSLPIALTANGSVAAWQEAVIGSESNGLRLSEVRVNVGDVVKKGETLAVFASETVRADVEQARAALQEAQANASAAKADANRARALRSSGALSEQQVTQLLTAERTANARVSAAKATLAQQQLRLGHATVVAPDSGIISARSATVGAVVGPGTELFRMIRQGRLEWRAEVTSADLGRIKPGMRAAVRAASGSEISGKVRTVAPTVDPQTRIALVYVDLPPSLSANAPLKAGMFASGRFELGTSNALTVPQQAIAVRDGFSYVFRLNRDNRVSQMKVSTGRRLGDRVEIVDGLAAGTPIVVSGAGFLNDGDLVRNVPAPAAPAPAAAAQRQAAR</sequence>
<dbReference type="InterPro" id="IPR006143">
    <property type="entry name" value="RND_pump_MFP"/>
</dbReference>
<evidence type="ECO:0000259" key="5">
    <source>
        <dbReference type="Pfam" id="PF25954"/>
    </source>
</evidence>
<dbReference type="Gene3D" id="1.10.287.470">
    <property type="entry name" value="Helix hairpin bin"/>
    <property type="match status" value="1"/>
</dbReference>
<dbReference type="Gene3D" id="2.40.30.170">
    <property type="match status" value="1"/>
</dbReference>
<evidence type="ECO:0000259" key="6">
    <source>
        <dbReference type="Pfam" id="PF25967"/>
    </source>
</evidence>
<dbReference type="SUPFAM" id="SSF111369">
    <property type="entry name" value="HlyD-like secretion proteins"/>
    <property type="match status" value="1"/>
</dbReference>
<proteinExistence type="inferred from homology"/>
<dbReference type="PANTHER" id="PTHR30469">
    <property type="entry name" value="MULTIDRUG RESISTANCE PROTEIN MDTA"/>
    <property type="match status" value="1"/>
</dbReference>
<reference evidence="7 8" key="1">
    <citation type="submission" date="2024-09" db="EMBL/GenBank/DDBJ databases">
        <authorList>
            <person name="Sun Q."/>
            <person name="Mori K."/>
        </authorList>
    </citation>
    <scope>NUCLEOTIDE SEQUENCE [LARGE SCALE GENOMIC DNA]</scope>
    <source>
        <strain evidence="7 8">CCM 7792</strain>
    </source>
</reference>
<keyword evidence="4" id="KW-0732">Signal</keyword>
<dbReference type="InterPro" id="IPR058792">
    <property type="entry name" value="Beta-barrel_RND_2"/>
</dbReference>
<organism evidence="7 8">
    <name type="scientific">Massilia consociata</name>
    <dbReference type="NCBI Taxonomy" id="760117"/>
    <lineage>
        <taxon>Bacteria</taxon>
        <taxon>Pseudomonadati</taxon>
        <taxon>Pseudomonadota</taxon>
        <taxon>Betaproteobacteria</taxon>
        <taxon>Burkholderiales</taxon>
        <taxon>Oxalobacteraceae</taxon>
        <taxon>Telluria group</taxon>
        <taxon>Massilia</taxon>
    </lineage>
</organism>
<dbReference type="Pfam" id="PF25954">
    <property type="entry name" value="Beta-barrel_RND_2"/>
    <property type="match status" value="1"/>
</dbReference>
<comment type="caution">
    <text evidence="7">The sequence shown here is derived from an EMBL/GenBank/DDBJ whole genome shotgun (WGS) entry which is preliminary data.</text>
</comment>
<keyword evidence="2" id="KW-0175">Coiled coil</keyword>
<accession>A0ABV6FJ74</accession>
<evidence type="ECO:0000313" key="8">
    <source>
        <dbReference type="Proteomes" id="UP001589773"/>
    </source>
</evidence>
<feature type="signal peptide" evidence="4">
    <location>
        <begin position="1"/>
        <end position="33"/>
    </location>
</feature>
<feature type="chain" id="PRO_5046830373" evidence="4">
    <location>
        <begin position="34"/>
        <end position="387"/>
    </location>
</feature>
<dbReference type="RefSeq" id="WP_379680404.1">
    <property type="nucleotide sequence ID" value="NZ_JBHLWP010000013.1"/>
</dbReference>
<protein>
    <submittedName>
        <fullName evidence="7">Efflux RND transporter periplasmic adaptor subunit</fullName>
    </submittedName>
</protein>
<dbReference type="EMBL" id="JBHLWP010000013">
    <property type="protein sequence ID" value="MFC0253367.1"/>
    <property type="molecule type" value="Genomic_DNA"/>
</dbReference>
<keyword evidence="8" id="KW-1185">Reference proteome</keyword>
<evidence type="ECO:0000256" key="3">
    <source>
        <dbReference type="SAM" id="MobiDB-lite"/>
    </source>
</evidence>
<dbReference type="Gene3D" id="2.40.420.20">
    <property type="match status" value="1"/>
</dbReference>
<feature type="region of interest" description="Disordered" evidence="3">
    <location>
        <begin position="32"/>
        <end position="56"/>
    </location>
</feature>
<dbReference type="NCBIfam" id="TIGR01730">
    <property type="entry name" value="RND_mfp"/>
    <property type="match status" value="1"/>
</dbReference>
<evidence type="ECO:0000256" key="1">
    <source>
        <dbReference type="ARBA" id="ARBA00009477"/>
    </source>
</evidence>
<dbReference type="Proteomes" id="UP001589773">
    <property type="component" value="Unassembled WGS sequence"/>
</dbReference>
<dbReference type="Gene3D" id="2.40.50.100">
    <property type="match status" value="1"/>
</dbReference>
<evidence type="ECO:0000256" key="2">
    <source>
        <dbReference type="SAM" id="Coils"/>
    </source>
</evidence>
<comment type="similarity">
    <text evidence="1">Belongs to the membrane fusion protein (MFP) (TC 8.A.1) family.</text>
</comment>
<feature type="domain" description="Multidrug resistance protein MdtA-like C-terminal permuted SH3" evidence="6">
    <location>
        <begin position="298"/>
        <end position="357"/>
    </location>
</feature>
<feature type="domain" description="CusB-like beta-barrel" evidence="5">
    <location>
        <begin position="222"/>
        <end position="292"/>
    </location>
</feature>
<dbReference type="PANTHER" id="PTHR30469:SF15">
    <property type="entry name" value="HLYD FAMILY OF SECRETION PROTEINS"/>
    <property type="match status" value="1"/>
</dbReference>